<dbReference type="WBParaSite" id="SVE_0672100.1">
    <property type="protein sequence ID" value="SVE_0672100.1"/>
    <property type="gene ID" value="SVE_0672100"/>
</dbReference>
<feature type="compositionally biased region" description="Basic residues" evidence="1">
    <location>
        <begin position="142"/>
        <end position="151"/>
    </location>
</feature>
<dbReference type="Proteomes" id="UP000035680">
    <property type="component" value="Unassembled WGS sequence"/>
</dbReference>
<evidence type="ECO:0000313" key="3">
    <source>
        <dbReference type="WBParaSite" id="SVE_0672100.1"/>
    </source>
</evidence>
<evidence type="ECO:0000313" key="2">
    <source>
        <dbReference type="Proteomes" id="UP000035680"/>
    </source>
</evidence>
<evidence type="ECO:0000256" key="1">
    <source>
        <dbReference type="SAM" id="MobiDB-lite"/>
    </source>
</evidence>
<feature type="compositionally biased region" description="Basic residues" evidence="1">
    <location>
        <begin position="181"/>
        <end position="200"/>
    </location>
</feature>
<organism evidence="2 3">
    <name type="scientific">Strongyloides venezuelensis</name>
    <name type="common">Threadworm</name>
    <dbReference type="NCBI Taxonomy" id="75913"/>
    <lineage>
        <taxon>Eukaryota</taxon>
        <taxon>Metazoa</taxon>
        <taxon>Ecdysozoa</taxon>
        <taxon>Nematoda</taxon>
        <taxon>Chromadorea</taxon>
        <taxon>Rhabditida</taxon>
        <taxon>Tylenchina</taxon>
        <taxon>Panagrolaimomorpha</taxon>
        <taxon>Strongyloidoidea</taxon>
        <taxon>Strongyloididae</taxon>
        <taxon>Strongyloides</taxon>
    </lineage>
</organism>
<feature type="region of interest" description="Disordered" evidence="1">
    <location>
        <begin position="170"/>
        <end position="220"/>
    </location>
</feature>
<feature type="region of interest" description="Disordered" evidence="1">
    <location>
        <begin position="111"/>
        <end position="157"/>
    </location>
</feature>
<feature type="compositionally biased region" description="Basic residues" evidence="1">
    <location>
        <begin position="111"/>
        <end position="122"/>
    </location>
</feature>
<accession>A0A0K0FD03</accession>
<name>A0A0K0FD03_STRVS</name>
<reference evidence="2" key="1">
    <citation type="submission" date="2014-07" db="EMBL/GenBank/DDBJ databases">
        <authorList>
            <person name="Martin A.A"/>
            <person name="De Silva N."/>
        </authorList>
    </citation>
    <scope>NUCLEOTIDE SEQUENCE</scope>
</reference>
<reference evidence="3" key="2">
    <citation type="submission" date="2015-08" db="UniProtKB">
        <authorList>
            <consortium name="WormBaseParasite"/>
        </authorList>
    </citation>
    <scope>IDENTIFICATION</scope>
</reference>
<dbReference type="AlphaFoldDB" id="A0A0K0FD03"/>
<sequence length="220" mass="25312">MNPPSLPQKTKNYNELPNYLPQLSNSLNYDYKENPFLSHPKRYGFVTNGENDALRDQSKIFFTVKIYKPRVGSKILYICNGVTFSKKNQADKYCYLLNKEKFLKSSHTHCHHRSITRNHRNSLTRSSSDLTDRRNSISKTRSLSRGRKYSPSRRNGVVFGSNDNLLLESNYKSRSTSNSSGRRRSSSSRRRSSSLKRRSSSSRSSLSKSLENLHISSDSD</sequence>
<keyword evidence="2" id="KW-1185">Reference proteome</keyword>
<protein>
    <submittedName>
        <fullName evidence="3">Si:dkey-2n12.1 protein (inferred by orthology to a zebrafish protein)</fullName>
    </submittedName>
</protein>
<feature type="compositionally biased region" description="Low complexity" evidence="1">
    <location>
        <begin position="201"/>
        <end position="210"/>
    </location>
</feature>
<proteinExistence type="predicted"/>